<gene>
    <name evidence="1" type="ORF">CGI_10023997</name>
</gene>
<accession>K1RGB1</accession>
<dbReference type="HOGENOM" id="CLU_2707240_0_0_1"/>
<reference evidence="1" key="1">
    <citation type="journal article" date="2012" name="Nature">
        <title>The oyster genome reveals stress adaptation and complexity of shell formation.</title>
        <authorList>
            <person name="Zhang G."/>
            <person name="Fang X."/>
            <person name="Guo X."/>
            <person name="Li L."/>
            <person name="Luo R."/>
            <person name="Xu F."/>
            <person name="Yang P."/>
            <person name="Zhang L."/>
            <person name="Wang X."/>
            <person name="Qi H."/>
            <person name="Xiong Z."/>
            <person name="Que H."/>
            <person name="Xie Y."/>
            <person name="Holland P.W."/>
            <person name="Paps J."/>
            <person name="Zhu Y."/>
            <person name="Wu F."/>
            <person name="Chen Y."/>
            <person name="Wang J."/>
            <person name="Peng C."/>
            <person name="Meng J."/>
            <person name="Yang L."/>
            <person name="Liu J."/>
            <person name="Wen B."/>
            <person name="Zhang N."/>
            <person name="Huang Z."/>
            <person name="Zhu Q."/>
            <person name="Feng Y."/>
            <person name="Mount A."/>
            <person name="Hedgecock D."/>
            <person name="Xu Z."/>
            <person name="Liu Y."/>
            <person name="Domazet-Loso T."/>
            <person name="Du Y."/>
            <person name="Sun X."/>
            <person name="Zhang S."/>
            <person name="Liu B."/>
            <person name="Cheng P."/>
            <person name="Jiang X."/>
            <person name="Li J."/>
            <person name="Fan D."/>
            <person name="Wang W."/>
            <person name="Fu W."/>
            <person name="Wang T."/>
            <person name="Wang B."/>
            <person name="Zhang J."/>
            <person name="Peng Z."/>
            <person name="Li Y."/>
            <person name="Li N."/>
            <person name="Wang J."/>
            <person name="Chen M."/>
            <person name="He Y."/>
            <person name="Tan F."/>
            <person name="Song X."/>
            <person name="Zheng Q."/>
            <person name="Huang R."/>
            <person name="Yang H."/>
            <person name="Du X."/>
            <person name="Chen L."/>
            <person name="Yang M."/>
            <person name="Gaffney P.M."/>
            <person name="Wang S."/>
            <person name="Luo L."/>
            <person name="She Z."/>
            <person name="Ming Y."/>
            <person name="Huang W."/>
            <person name="Zhang S."/>
            <person name="Huang B."/>
            <person name="Zhang Y."/>
            <person name="Qu T."/>
            <person name="Ni P."/>
            <person name="Miao G."/>
            <person name="Wang J."/>
            <person name="Wang Q."/>
            <person name="Steinberg C.E."/>
            <person name="Wang H."/>
            <person name="Li N."/>
            <person name="Qian L."/>
            <person name="Zhang G."/>
            <person name="Li Y."/>
            <person name="Yang H."/>
            <person name="Liu X."/>
            <person name="Wang J."/>
            <person name="Yin Y."/>
            <person name="Wang J."/>
        </authorList>
    </citation>
    <scope>NUCLEOTIDE SEQUENCE [LARGE SCALE GENOMIC DNA]</scope>
    <source>
        <strain evidence="1">05x7-T-G4-1.051#20</strain>
    </source>
</reference>
<dbReference type="EMBL" id="JH815886">
    <property type="protein sequence ID" value="EKC33096.1"/>
    <property type="molecule type" value="Genomic_DNA"/>
</dbReference>
<proteinExistence type="predicted"/>
<name>K1RGB1_MAGGI</name>
<organism evidence="1">
    <name type="scientific">Magallana gigas</name>
    <name type="common">Pacific oyster</name>
    <name type="synonym">Crassostrea gigas</name>
    <dbReference type="NCBI Taxonomy" id="29159"/>
    <lineage>
        <taxon>Eukaryota</taxon>
        <taxon>Metazoa</taxon>
        <taxon>Spiralia</taxon>
        <taxon>Lophotrochozoa</taxon>
        <taxon>Mollusca</taxon>
        <taxon>Bivalvia</taxon>
        <taxon>Autobranchia</taxon>
        <taxon>Pteriomorphia</taxon>
        <taxon>Ostreida</taxon>
        <taxon>Ostreoidea</taxon>
        <taxon>Ostreidae</taxon>
        <taxon>Magallana</taxon>
    </lineage>
</organism>
<protein>
    <submittedName>
        <fullName evidence="1">Uncharacterized protein</fullName>
    </submittedName>
</protein>
<dbReference type="InParanoid" id="K1RGB1"/>
<dbReference type="AlphaFoldDB" id="K1RGB1"/>
<evidence type="ECO:0000313" key="1">
    <source>
        <dbReference type="EMBL" id="EKC33096.1"/>
    </source>
</evidence>
<sequence length="73" mass="8350">MEFFSAGKPEKVYLSSKQQAIWALQIVLFQVEILEAFNGYLFHSPQYVQRNKLFPLPACVMRVGPGLPVIAMY</sequence>